<dbReference type="EMBL" id="AP028127">
    <property type="protein sequence ID" value="BEH90969.1"/>
    <property type="molecule type" value="Genomic_DNA"/>
</dbReference>
<proteinExistence type="predicted"/>
<evidence type="ECO:0000256" key="1">
    <source>
        <dbReference type="SAM" id="MobiDB-lite"/>
    </source>
</evidence>
<name>A0ABM8IIC0_9FIRM</name>
<gene>
    <name evidence="2" type="ORF">T23_10710</name>
</gene>
<keyword evidence="3" id="KW-1185">Reference proteome</keyword>
<sequence>MALTIDKNNQKKMTQLKKKSFRDMKKTGTNVADTMSKLISAYRGLRLTKQKALRMD</sequence>
<dbReference type="Proteomes" id="UP001432099">
    <property type="component" value="Chromosome"/>
</dbReference>
<evidence type="ECO:0000313" key="2">
    <source>
        <dbReference type="EMBL" id="BEH90969.1"/>
    </source>
</evidence>
<protein>
    <submittedName>
        <fullName evidence="2">Uncharacterized protein</fullName>
    </submittedName>
</protein>
<organism evidence="2 3">
    <name type="scientific">Turicibacter faecis</name>
    <dbReference type="NCBI Taxonomy" id="2963365"/>
    <lineage>
        <taxon>Bacteria</taxon>
        <taxon>Bacillati</taxon>
        <taxon>Bacillota</taxon>
        <taxon>Erysipelotrichia</taxon>
        <taxon>Erysipelotrichales</taxon>
        <taxon>Turicibacteraceae</taxon>
        <taxon>Turicibacter</taxon>
    </lineage>
</organism>
<feature type="region of interest" description="Disordered" evidence="1">
    <location>
        <begin position="1"/>
        <end position="20"/>
    </location>
</feature>
<accession>A0ABM8IIC0</accession>
<reference evidence="2" key="1">
    <citation type="journal article" date="2024" name="Int. J. Syst. Evol. Microbiol.">
        <title>Turicibacter faecis sp. nov., isolated from faeces of heart failure mouse model.</title>
        <authorList>
            <person name="Imamura Y."/>
            <person name="Motooka D."/>
            <person name="Nakajima Y."/>
            <person name="Ito S."/>
            <person name="Kitakaze M."/>
            <person name="Iida T."/>
            <person name="Nakamura S."/>
        </authorList>
    </citation>
    <scope>NUCLEOTIDE SEQUENCE</scope>
    <source>
        <strain evidence="2">TC023</strain>
    </source>
</reference>
<evidence type="ECO:0000313" key="3">
    <source>
        <dbReference type="Proteomes" id="UP001432099"/>
    </source>
</evidence>